<dbReference type="STRING" id="57577.A0A2K3M9X8"/>
<dbReference type="EMBL" id="ASHM01054259">
    <property type="protein sequence ID" value="PNX87594.1"/>
    <property type="molecule type" value="Genomic_DNA"/>
</dbReference>
<sequence>MSAPGDEEELESLRYRLLGSKGDISSWGHEYVRNLAGQIAKEYAKRQTADTPIDDLLELVQQIVAFHMKHNGETEAVDLLMEVEYLDMLIEHVDRTNFKRTCLYLTSSARYLPGTDDMLVLELAFSIYLKFEEYTNALQLALVLDKRQVFTSCNDMLQKKQCCYILARHGVTFELDEELAPIEEDREILQDI</sequence>
<dbReference type="Proteomes" id="UP000236291">
    <property type="component" value="Unassembled WGS sequence"/>
</dbReference>
<evidence type="ECO:0000313" key="3">
    <source>
        <dbReference type="EMBL" id="PNX87594.1"/>
    </source>
</evidence>
<feature type="non-terminal residue" evidence="3">
    <location>
        <position position="192"/>
    </location>
</feature>
<protein>
    <submittedName>
        <fullName evidence="3">26S proteasome non-ATPase regulatory subunit 2 1a-like protein</fullName>
    </submittedName>
</protein>
<proteinExistence type="predicted"/>
<dbReference type="ExpressionAtlas" id="A0A2K3M9X8">
    <property type="expression patterns" value="baseline"/>
</dbReference>
<dbReference type="GO" id="GO:0034515">
    <property type="term" value="C:proteasome storage granule"/>
    <property type="evidence" value="ECO:0007669"/>
    <property type="project" value="TreeGrafter"/>
</dbReference>
<dbReference type="GO" id="GO:0005634">
    <property type="term" value="C:nucleus"/>
    <property type="evidence" value="ECO:0007669"/>
    <property type="project" value="TreeGrafter"/>
</dbReference>
<keyword evidence="1" id="KW-0677">Repeat</keyword>
<feature type="domain" description="RPN1 N-terminal" evidence="2">
    <location>
        <begin position="6"/>
        <end position="188"/>
    </location>
</feature>
<reference evidence="3 4" key="2">
    <citation type="journal article" date="2017" name="Front. Plant Sci.">
        <title>Gene Classification and Mining of Molecular Markers Useful in Red Clover (Trifolium pratense) Breeding.</title>
        <authorList>
            <person name="Istvanek J."/>
            <person name="Dluhosova J."/>
            <person name="Dluhos P."/>
            <person name="Patkova L."/>
            <person name="Nedelnik J."/>
            <person name="Repkova J."/>
        </authorList>
    </citation>
    <scope>NUCLEOTIDE SEQUENCE [LARGE SCALE GENOMIC DNA]</scope>
    <source>
        <strain evidence="4">cv. Tatra</strain>
        <tissue evidence="3">Young leaves</tissue>
    </source>
</reference>
<dbReference type="GO" id="GO:0043161">
    <property type="term" value="P:proteasome-mediated ubiquitin-dependent protein catabolic process"/>
    <property type="evidence" value="ECO:0007669"/>
    <property type="project" value="TreeGrafter"/>
</dbReference>
<keyword evidence="3" id="KW-0647">Proteasome</keyword>
<dbReference type="AlphaFoldDB" id="A0A2K3M9X8"/>
<dbReference type="PANTHER" id="PTHR10943:SF1">
    <property type="entry name" value="26S PROTEASOME NON-ATPASE REGULATORY SUBUNIT 2"/>
    <property type="match status" value="1"/>
</dbReference>
<evidence type="ECO:0000313" key="4">
    <source>
        <dbReference type="Proteomes" id="UP000236291"/>
    </source>
</evidence>
<name>A0A2K3M9X8_TRIPR</name>
<evidence type="ECO:0000256" key="1">
    <source>
        <dbReference type="ARBA" id="ARBA00022737"/>
    </source>
</evidence>
<reference evidence="3 4" key="1">
    <citation type="journal article" date="2014" name="Am. J. Bot.">
        <title>Genome assembly and annotation for red clover (Trifolium pratense; Fabaceae).</title>
        <authorList>
            <person name="Istvanek J."/>
            <person name="Jaros M."/>
            <person name="Krenek A."/>
            <person name="Repkova J."/>
        </authorList>
    </citation>
    <scope>NUCLEOTIDE SEQUENCE [LARGE SCALE GENOMIC DNA]</scope>
    <source>
        <strain evidence="4">cv. Tatra</strain>
        <tissue evidence="3">Young leaves</tissue>
    </source>
</reference>
<dbReference type="InterPro" id="IPR040892">
    <property type="entry name" value="RPN1_N"/>
</dbReference>
<dbReference type="PANTHER" id="PTHR10943">
    <property type="entry name" value="26S PROTEASOME NON-ATPASE REGULATORY SUBUNIT"/>
    <property type="match status" value="1"/>
</dbReference>
<gene>
    <name evidence="3" type="ORF">L195_g043686</name>
</gene>
<accession>A0A2K3M9X8</accession>
<dbReference type="GO" id="GO:0008540">
    <property type="term" value="C:proteasome regulatory particle, base subcomplex"/>
    <property type="evidence" value="ECO:0007669"/>
    <property type="project" value="TreeGrafter"/>
</dbReference>
<evidence type="ECO:0000259" key="2">
    <source>
        <dbReference type="Pfam" id="PF17781"/>
    </source>
</evidence>
<organism evidence="3 4">
    <name type="scientific">Trifolium pratense</name>
    <name type="common">Red clover</name>
    <dbReference type="NCBI Taxonomy" id="57577"/>
    <lineage>
        <taxon>Eukaryota</taxon>
        <taxon>Viridiplantae</taxon>
        <taxon>Streptophyta</taxon>
        <taxon>Embryophyta</taxon>
        <taxon>Tracheophyta</taxon>
        <taxon>Spermatophyta</taxon>
        <taxon>Magnoliopsida</taxon>
        <taxon>eudicotyledons</taxon>
        <taxon>Gunneridae</taxon>
        <taxon>Pentapetalae</taxon>
        <taxon>rosids</taxon>
        <taxon>fabids</taxon>
        <taxon>Fabales</taxon>
        <taxon>Fabaceae</taxon>
        <taxon>Papilionoideae</taxon>
        <taxon>50 kb inversion clade</taxon>
        <taxon>NPAAA clade</taxon>
        <taxon>Hologalegina</taxon>
        <taxon>IRL clade</taxon>
        <taxon>Trifolieae</taxon>
        <taxon>Trifolium</taxon>
    </lineage>
</organism>
<comment type="caution">
    <text evidence="3">The sequence shown here is derived from an EMBL/GenBank/DDBJ whole genome shotgun (WGS) entry which is preliminary data.</text>
</comment>
<dbReference type="Pfam" id="PF17781">
    <property type="entry name" value="RPN1_RPN2_N"/>
    <property type="match status" value="1"/>
</dbReference>